<dbReference type="SUPFAM" id="SSF53335">
    <property type="entry name" value="S-adenosyl-L-methionine-dependent methyltransferases"/>
    <property type="match status" value="1"/>
</dbReference>
<dbReference type="CDD" id="cd02440">
    <property type="entry name" value="AdoMet_MTases"/>
    <property type="match status" value="1"/>
</dbReference>
<feature type="binding site" evidence="13">
    <location>
        <begin position="256"/>
        <end position="262"/>
    </location>
    <ligand>
        <name>S-adenosyl-L-methionine</name>
        <dbReference type="ChEBI" id="CHEBI:59789"/>
    </ligand>
</feature>
<dbReference type="Gene3D" id="1.10.940.10">
    <property type="entry name" value="NusB-like"/>
    <property type="match status" value="1"/>
</dbReference>
<evidence type="ECO:0000256" key="11">
    <source>
        <dbReference type="ARBA" id="ARBA00031088"/>
    </source>
</evidence>
<dbReference type="Pfam" id="PF01189">
    <property type="entry name" value="Methyltr_RsmB-F"/>
    <property type="match status" value="1"/>
</dbReference>
<dbReference type="RefSeq" id="WP_019034543.1">
    <property type="nucleotide sequence ID" value="NZ_UGSZ01000001.1"/>
</dbReference>
<sequence length="430" mass="49674">MNNIRQKALFIIDNVYNKGAFLEEQLNIFKQSNISDRDFTFVKNITTGVIRNRTYLDYVIKINSKIRFKKIHKIIAIILEMAIYQCYFLDKIPNYSIVDESVKLAKLYGNKGSSSFVNAILRNIVSKDKVVVKIEDSIENLSVYYSHPKFYTKYFYENYGVELTKNLLKANNQESDFVIRVNTLKTKKDNLSKLLKYENFNVRDGLVPDSIIIENPKNIFDTQAFREGFFYAQDFSSIKVSQILNPRKYSKILDLCAAPGGKSTHLGAILENTGQILACDKSWYKLDLIRENAKRLGVSNIKVSINDASKYNNDFEDKFDYCLVDAPCSAIGLYRKKPDIKWNRSLDDIKNLAQIQKIIINNAGRYVKKGGVLIYSTCSLSYSENEGVIKEFLDRNKNYKILTIEGKDILKLFPFDNYDGFSICKLQRLY</sequence>
<evidence type="ECO:0000256" key="9">
    <source>
        <dbReference type="ARBA" id="ARBA00022884"/>
    </source>
</evidence>
<dbReference type="InterPro" id="IPR004573">
    <property type="entry name" value="rRNA_ssu_MeTfrase_B"/>
</dbReference>
<feature type="binding site" evidence="13">
    <location>
        <position position="307"/>
    </location>
    <ligand>
        <name>S-adenosyl-L-methionine</name>
        <dbReference type="ChEBI" id="CHEBI:59789"/>
    </ligand>
</feature>
<dbReference type="InterPro" id="IPR029063">
    <property type="entry name" value="SAM-dependent_MTases_sf"/>
</dbReference>
<dbReference type="InterPro" id="IPR054728">
    <property type="entry name" value="RsmB-like_ferredoxin"/>
</dbReference>
<evidence type="ECO:0000256" key="10">
    <source>
        <dbReference type="ARBA" id="ARBA00030399"/>
    </source>
</evidence>
<evidence type="ECO:0000256" key="8">
    <source>
        <dbReference type="ARBA" id="ARBA00022691"/>
    </source>
</evidence>
<dbReference type="NCBIfam" id="NF011494">
    <property type="entry name" value="PRK14902.1"/>
    <property type="match status" value="1"/>
</dbReference>
<evidence type="ECO:0000256" key="12">
    <source>
        <dbReference type="ARBA" id="ARBA00047283"/>
    </source>
</evidence>
<dbReference type="InterPro" id="IPR035926">
    <property type="entry name" value="NusB-like_sf"/>
</dbReference>
<dbReference type="Pfam" id="PF01029">
    <property type="entry name" value="NusB"/>
    <property type="match status" value="1"/>
</dbReference>
<evidence type="ECO:0000256" key="3">
    <source>
        <dbReference type="ARBA" id="ARBA00012140"/>
    </source>
</evidence>
<feature type="binding site" evidence="13">
    <location>
        <position position="280"/>
    </location>
    <ligand>
        <name>S-adenosyl-L-methionine</name>
        <dbReference type="ChEBI" id="CHEBI:59789"/>
    </ligand>
</feature>
<dbReference type="PROSITE" id="PS51686">
    <property type="entry name" value="SAM_MT_RSMB_NOP"/>
    <property type="match status" value="1"/>
</dbReference>
<dbReference type="GO" id="GO:0006355">
    <property type="term" value="P:regulation of DNA-templated transcription"/>
    <property type="evidence" value="ECO:0007669"/>
    <property type="project" value="InterPro"/>
</dbReference>
<evidence type="ECO:0000256" key="7">
    <source>
        <dbReference type="ARBA" id="ARBA00022679"/>
    </source>
</evidence>
<dbReference type="EC" id="2.1.1.176" evidence="3"/>
<dbReference type="STRING" id="1122949.GCA_000378725_00647"/>
<organism evidence="15 16">
    <name type="scientific">Peptoniphilus lacrimalis</name>
    <dbReference type="NCBI Taxonomy" id="33031"/>
    <lineage>
        <taxon>Bacteria</taxon>
        <taxon>Bacillati</taxon>
        <taxon>Bacillota</taxon>
        <taxon>Tissierellia</taxon>
        <taxon>Tissierellales</taxon>
        <taxon>Peptoniphilaceae</taxon>
        <taxon>Peptoniphilus</taxon>
    </lineage>
</organism>
<dbReference type="OrthoDB" id="9810297at2"/>
<keyword evidence="4" id="KW-0963">Cytoplasm</keyword>
<dbReference type="PANTHER" id="PTHR22807:SF53">
    <property type="entry name" value="RIBOSOMAL RNA SMALL SUBUNIT METHYLTRANSFERASE B-RELATED"/>
    <property type="match status" value="1"/>
</dbReference>
<dbReference type="Gene3D" id="3.30.70.1170">
    <property type="entry name" value="Sun protein, domain 3"/>
    <property type="match status" value="1"/>
</dbReference>
<dbReference type="Gene3D" id="3.40.50.150">
    <property type="entry name" value="Vaccinia Virus protein VP39"/>
    <property type="match status" value="1"/>
</dbReference>
<feature type="active site" description="Nucleophile" evidence="13">
    <location>
        <position position="378"/>
    </location>
</feature>
<evidence type="ECO:0000313" key="15">
    <source>
        <dbReference type="EMBL" id="SUB57088.1"/>
    </source>
</evidence>
<comment type="catalytic activity">
    <reaction evidence="12">
        <text>cytidine(967) in 16S rRNA + S-adenosyl-L-methionine = 5-methylcytidine(967) in 16S rRNA + S-adenosyl-L-homocysteine + H(+)</text>
        <dbReference type="Rhea" id="RHEA:42748"/>
        <dbReference type="Rhea" id="RHEA-COMP:10219"/>
        <dbReference type="Rhea" id="RHEA-COMP:10220"/>
        <dbReference type="ChEBI" id="CHEBI:15378"/>
        <dbReference type="ChEBI" id="CHEBI:57856"/>
        <dbReference type="ChEBI" id="CHEBI:59789"/>
        <dbReference type="ChEBI" id="CHEBI:74483"/>
        <dbReference type="ChEBI" id="CHEBI:82748"/>
        <dbReference type="EC" id="2.1.1.176"/>
    </reaction>
</comment>
<dbReference type="PANTHER" id="PTHR22807">
    <property type="entry name" value="NOP2 YEAST -RELATED NOL1/NOP2/FMU SUN DOMAIN-CONTAINING"/>
    <property type="match status" value="1"/>
</dbReference>
<comment type="function">
    <text evidence="1">Specifically methylates the cytosine at position 967 (m5C967) of 16S rRNA.</text>
</comment>
<keyword evidence="8 13" id="KW-0949">S-adenosyl-L-methionine</keyword>
<proteinExistence type="inferred from homology"/>
<dbReference type="InterPro" id="IPR001678">
    <property type="entry name" value="MeTrfase_RsmB-F_NOP2_dom"/>
</dbReference>
<dbReference type="Pfam" id="PF22458">
    <property type="entry name" value="RsmF-B_ferredox"/>
    <property type="match status" value="1"/>
</dbReference>
<keyword evidence="7 13" id="KW-0808">Transferase</keyword>
<evidence type="ECO:0000256" key="1">
    <source>
        <dbReference type="ARBA" id="ARBA00002724"/>
    </source>
</evidence>
<dbReference type="GO" id="GO:0005737">
    <property type="term" value="C:cytoplasm"/>
    <property type="evidence" value="ECO:0007669"/>
    <property type="project" value="UniProtKB-SubCell"/>
</dbReference>
<protein>
    <recommendedName>
        <fullName evidence="3">16S rRNA (cytosine(967)-C(5))-methyltransferase</fullName>
        <ecNumber evidence="3">2.1.1.176</ecNumber>
    </recommendedName>
    <alternativeName>
        <fullName evidence="10">16S rRNA m5C967 methyltransferase</fullName>
    </alternativeName>
    <alternativeName>
        <fullName evidence="11">rRNA (cytosine-C(5)-)-methyltransferase RsmB</fullName>
    </alternativeName>
</protein>
<comment type="similarity">
    <text evidence="13">Belongs to the class I-like SAM-binding methyltransferase superfamily. RsmB/NOP family.</text>
</comment>
<name>A0A379C4S5_9FIRM</name>
<dbReference type="EMBL" id="UGSZ01000001">
    <property type="protein sequence ID" value="SUB57088.1"/>
    <property type="molecule type" value="Genomic_DNA"/>
</dbReference>
<feature type="binding site" evidence="13">
    <location>
        <position position="325"/>
    </location>
    <ligand>
        <name>S-adenosyl-L-methionine</name>
        <dbReference type="ChEBI" id="CHEBI:59789"/>
    </ligand>
</feature>
<evidence type="ECO:0000259" key="14">
    <source>
        <dbReference type="PROSITE" id="PS51686"/>
    </source>
</evidence>
<dbReference type="InterPro" id="IPR006027">
    <property type="entry name" value="NusB_RsmB_TIM44"/>
</dbReference>
<dbReference type="GO" id="GO:0003723">
    <property type="term" value="F:RNA binding"/>
    <property type="evidence" value="ECO:0007669"/>
    <property type="project" value="UniProtKB-UniRule"/>
</dbReference>
<evidence type="ECO:0000256" key="13">
    <source>
        <dbReference type="PROSITE-ProRule" id="PRU01023"/>
    </source>
</evidence>
<keyword evidence="6 13" id="KW-0489">Methyltransferase</keyword>
<gene>
    <name evidence="15" type="primary">rsmB</name>
    <name evidence="15" type="ORF">NCTC13149_00904</name>
</gene>
<dbReference type="SUPFAM" id="SSF48013">
    <property type="entry name" value="NusB-like"/>
    <property type="match status" value="1"/>
</dbReference>
<dbReference type="InterPro" id="IPR023267">
    <property type="entry name" value="RCMT"/>
</dbReference>
<feature type="domain" description="SAM-dependent MTase RsmB/NOP-type" evidence="14">
    <location>
        <begin position="167"/>
        <end position="429"/>
    </location>
</feature>
<keyword evidence="9 13" id="KW-0694">RNA-binding</keyword>
<evidence type="ECO:0000313" key="16">
    <source>
        <dbReference type="Proteomes" id="UP000255517"/>
    </source>
</evidence>
<keyword evidence="5" id="KW-0698">rRNA processing</keyword>
<evidence type="ECO:0000256" key="5">
    <source>
        <dbReference type="ARBA" id="ARBA00022552"/>
    </source>
</evidence>
<dbReference type="GO" id="GO:0008649">
    <property type="term" value="F:rRNA methyltransferase activity"/>
    <property type="evidence" value="ECO:0007669"/>
    <property type="project" value="InterPro"/>
</dbReference>
<evidence type="ECO:0000256" key="2">
    <source>
        <dbReference type="ARBA" id="ARBA00004496"/>
    </source>
</evidence>
<comment type="subcellular location">
    <subcellularLocation>
        <location evidence="2">Cytoplasm</location>
    </subcellularLocation>
</comment>
<dbReference type="InterPro" id="IPR049560">
    <property type="entry name" value="MeTrfase_RsmB-F_NOP2_cat"/>
</dbReference>
<dbReference type="PRINTS" id="PR02008">
    <property type="entry name" value="RCMTFAMILY"/>
</dbReference>
<dbReference type="Proteomes" id="UP000255517">
    <property type="component" value="Unassembled WGS sequence"/>
</dbReference>
<dbReference type="NCBIfam" id="TIGR00563">
    <property type="entry name" value="rsmB"/>
    <property type="match status" value="1"/>
</dbReference>
<accession>A0A379C4S5</accession>
<dbReference type="AlphaFoldDB" id="A0A379C4S5"/>
<evidence type="ECO:0000256" key="6">
    <source>
        <dbReference type="ARBA" id="ARBA00022603"/>
    </source>
</evidence>
<evidence type="ECO:0000256" key="4">
    <source>
        <dbReference type="ARBA" id="ARBA00022490"/>
    </source>
</evidence>
<reference evidence="15 16" key="1">
    <citation type="submission" date="2018-06" db="EMBL/GenBank/DDBJ databases">
        <authorList>
            <consortium name="Pathogen Informatics"/>
            <person name="Doyle S."/>
        </authorList>
    </citation>
    <scope>NUCLEOTIDE SEQUENCE [LARGE SCALE GENOMIC DNA]</scope>
    <source>
        <strain evidence="15 16">NCTC13149</strain>
    </source>
</reference>